<dbReference type="EMBL" id="RBNI01002652">
    <property type="protein sequence ID" value="RUP49054.1"/>
    <property type="molecule type" value="Genomic_DNA"/>
</dbReference>
<dbReference type="AlphaFoldDB" id="A0A433DE17"/>
<dbReference type="Gene3D" id="3.40.50.150">
    <property type="entry name" value="Vaccinia Virus protein VP39"/>
    <property type="match status" value="1"/>
</dbReference>
<name>A0A433DE17_9FUNG</name>
<dbReference type="Pfam" id="PF08241">
    <property type="entry name" value="Methyltransf_11"/>
    <property type="match status" value="1"/>
</dbReference>
<dbReference type="SUPFAM" id="SSF53335">
    <property type="entry name" value="S-adenosyl-L-methionine-dependent methyltransferases"/>
    <property type="match status" value="1"/>
</dbReference>
<feature type="domain" description="Methyltransferase type 11" evidence="1">
    <location>
        <begin position="11"/>
        <end position="84"/>
    </location>
</feature>
<dbReference type="Proteomes" id="UP000268093">
    <property type="component" value="Unassembled WGS sequence"/>
</dbReference>
<dbReference type="PANTHER" id="PTHR43591">
    <property type="entry name" value="METHYLTRANSFERASE"/>
    <property type="match status" value="1"/>
</dbReference>
<dbReference type="OrthoDB" id="2013972at2759"/>
<dbReference type="InterPro" id="IPR013216">
    <property type="entry name" value="Methyltransf_11"/>
</dbReference>
<dbReference type="PANTHER" id="PTHR43591:SF24">
    <property type="entry name" value="2-METHOXY-6-POLYPRENYL-1,4-BENZOQUINOL METHYLASE, MITOCHONDRIAL"/>
    <property type="match status" value="1"/>
</dbReference>
<reference evidence="2 3" key="1">
    <citation type="journal article" date="2018" name="New Phytol.">
        <title>Phylogenomics of Endogonaceae and evolution of mycorrhizas within Mucoromycota.</title>
        <authorList>
            <person name="Chang Y."/>
            <person name="Desiro A."/>
            <person name="Na H."/>
            <person name="Sandor L."/>
            <person name="Lipzen A."/>
            <person name="Clum A."/>
            <person name="Barry K."/>
            <person name="Grigoriev I.V."/>
            <person name="Martin F.M."/>
            <person name="Stajich J.E."/>
            <person name="Smith M.E."/>
            <person name="Bonito G."/>
            <person name="Spatafora J.W."/>
        </authorList>
    </citation>
    <scope>NUCLEOTIDE SEQUENCE [LARGE SCALE GENOMIC DNA]</scope>
    <source>
        <strain evidence="2 3">GMNB39</strain>
    </source>
</reference>
<gene>
    <name evidence="2" type="ORF">BC936DRAFT_143378</name>
</gene>
<keyword evidence="3" id="KW-1185">Reference proteome</keyword>
<evidence type="ECO:0000313" key="3">
    <source>
        <dbReference type="Proteomes" id="UP000268093"/>
    </source>
</evidence>
<evidence type="ECO:0000313" key="2">
    <source>
        <dbReference type="EMBL" id="RUP49054.1"/>
    </source>
</evidence>
<protein>
    <recommendedName>
        <fullName evidence="1">Methyltransferase type 11 domain-containing protein</fullName>
    </recommendedName>
</protein>
<sequence>MMDMATAYPLSNFVGIDIADDTFPQIIRPANTEFVQENVLNGLPFEDASFDYVFMRFMALAFVKEDWARVVAELCRVVRPGGFIEMVELDMEGKRPGPESKNMFTRLSKGLQARGVDPVIARRIDKLLISAELMDVNKGFGSIPVHWGGKLGEAMADDVRCAMKGLMRFYTTTLHYTVEQVEMMMVQTERESVEHRTYLNFHYAFGQRPLGG</sequence>
<accession>A0A433DE17</accession>
<evidence type="ECO:0000259" key="1">
    <source>
        <dbReference type="Pfam" id="PF08241"/>
    </source>
</evidence>
<dbReference type="GO" id="GO:0008757">
    <property type="term" value="F:S-adenosylmethionine-dependent methyltransferase activity"/>
    <property type="evidence" value="ECO:0007669"/>
    <property type="project" value="InterPro"/>
</dbReference>
<comment type="caution">
    <text evidence="2">The sequence shown here is derived from an EMBL/GenBank/DDBJ whole genome shotgun (WGS) entry which is preliminary data.</text>
</comment>
<proteinExistence type="predicted"/>
<dbReference type="CDD" id="cd02440">
    <property type="entry name" value="AdoMet_MTases"/>
    <property type="match status" value="1"/>
</dbReference>
<organism evidence="2 3">
    <name type="scientific">Jimgerdemannia flammicorona</name>
    <dbReference type="NCBI Taxonomy" id="994334"/>
    <lineage>
        <taxon>Eukaryota</taxon>
        <taxon>Fungi</taxon>
        <taxon>Fungi incertae sedis</taxon>
        <taxon>Mucoromycota</taxon>
        <taxon>Mucoromycotina</taxon>
        <taxon>Endogonomycetes</taxon>
        <taxon>Endogonales</taxon>
        <taxon>Endogonaceae</taxon>
        <taxon>Jimgerdemannia</taxon>
    </lineage>
</organism>
<dbReference type="InterPro" id="IPR029063">
    <property type="entry name" value="SAM-dependent_MTases_sf"/>
</dbReference>